<dbReference type="PANTHER" id="PTHR43116:SF3">
    <property type="entry name" value="CLASS I PEPTIDE CHAIN RELEASE FACTOR"/>
    <property type="match status" value="1"/>
</dbReference>
<evidence type="ECO:0000313" key="5">
    <source>
        <dbReference type="Proteomes" id="UP000006729"/>
    </source>
</evidence>
<dbReference type="InParanoid" id="B9HYI4"/>
<dbReference type="Gramene" id="Potri.010G181600.1.v4.1">
    <property type="protein sequence ID" value="Potri.010G181600.1.v4.1"/>
    <property type="gene ID" value="Potri.010G181600.v4.1"/>
</dbReference>
<gene>
    <name evidence="4" type="ORF">POPTR_010G181600</name>
</gene>
<dbReference type="HOGENOM" id="CLU_2965281_0_0_1"/>
<evidence type="ECO:0000259" key="3">
    <source>
        <dbReference type="Pfam" id="PF00472"/>
    </source>
</evidence>
<proteinExistence type="inferred from homology"/>
<organism evidence="4 5">
    <name type="scientific">Populus trichocarpa</name>
    <name type="common">Western balsam poplar</name>
    <name type="synonym">Populus balsamifera subsp. trichocarpa</name>
    <dbReference type="NCBI Taxonomy" id="3694"/>
    <lineage>
        <taxon>Eukaryota</taxon>
        <taxon>Viridiplantae</taxon>
        <taxon>Streptophyta</taxon>
        <taxon>Embryophyta</taxon>
        <taxon>Tracheophyta</taxon>
        <taxon>Spermatophyta</taxon>
        <taxon>Magnoliopsida</taxon>
        <taxon>eudicotyledons</taxon>
        <taxon>Gunneridae</taxon>
        <taxon>Pentapetalae</taxon>
        <taxon>rosids</taxon>
        <taxon>fabids</taxon>
        <taxon>Malpighiales</taxon>
        <taxon>Salicaceae</taxon>
        <taxon>Saliceae</taxon>
        <taxon>Populus</taxon>
    </lineage>
</organism>
<feature type="compositionally biased region" description="Acidic residues" evidence="2">
    <location>
        <begin position="7"/>
        <end position="19"/>
    </location>
</feature>
<dbReference type="STRING" id="3694.B9HYI4"/>
<feature type="domain" description="Prokaryotic-type class I peptide chain release factors" evidence="3">
    <location>
        <begin position="8"/>
        <end position="54"/>
    </location>
</feature>
<dbReference type="AlphaFoldDB" id="B9HYI4"/>
<evidence type="ECO:0000313" key="4">
    <source>
        <dbReference type="EMBL" id="PNT17254.1"/>
    </source>
</evidence>
<name>B9HYI4_POPTR</name>
<dbReference type="GO" id="GO:0003747">
    <property type="term" value="F:translation release factor activity"/>
    <property type="evidence" value="ECO:0007669"/>
    <property type="project" value="InterPro"/>
</dbReference>
<dbReference type="Pfam" id="PF00472">
    <property type="entry name" value="RF-1"/>
    <property type="match status" value="1"/>
</dbReference>
<feature type="compositionally biased region" description="Polar residues" evidence="2">
    <location>
        <begin position="20"/>
        <end position="33"/>
    </location>
</feature>
<dbReference type="Gene3D" id="3.30.160.20">
    <property type="match status" value="1"/>
</dbReference>
<evidence type="ECO:0000256" key="2">
    <source>
        <dbReference type="SAM" id="MobiDB-lite"/>
    </source>
</evidence>
<dbReference type="EMBL" id="CM009299">
    <property type="protein sequence ID" value="PNT17254.1"/>
    <property type="molecule type" value="Genomic_DNA"/>
</dbReference>
<accession>B9HYI4</accession>
<reference evidence="4 5" key="1">
    <citation type="journal article" date="2006" name="Science">
        <title>The genome of black cottonwood, Populus trichocarpa (Torr. &amp; Gray).</title>
        <authorList>
            <person name="Tuskan G.A."/>
            <person name="Difazio S."/>
            <person name="Jansson S."/>
            <person name="Bohlmann J."/>
            <person name="Grigoriev I."/>
            <person name="Hellsten U."/>
            <person name="Putnam N."/>
            <person name="Ralph S."/>
            <person name="Rombauts S."/>
            <person name="Salamov A."/>
            <person name="Schein J."/>
            <person name="Sterck L."/>
            <person name="Aerts A."/>
            <person name="Bhalerao R.R."/>
            <person name="Bhalerao R.P."/>
            <person name="Blaudez D."/>
            <person name="Boerjan W."/>
            <person name="Brun A."/>
            <person name="Brunner A."/>
            <person name="Busov V."/>
            <person name="Campbell M."/>
            <person name="Carlson J."/>
            <person name="Chalot M."/>
            <person name="Chapman J."/>
            <person name="Chen G.L."/>
            <person name="Cooper D."/>
            <person name="Coutinho P.M."/>
            <person name="Couturier J."/>
            <person name="Covert S."/>
            <person name="Cronk Q."/>
            <person name="Cunningham R."/>
            <person name="Davis J."/>
            <person name="Degroeve S."/>
            <person name="Dejardin A."/>
            <person name="Depamphilis C."/>
            <person name="Detter J."/>
            <person name="Dirks B."/>
            <person name="Dubchak I."/>
            <person name="Duplessis S."/>
            <person name="Ehlting J."/>
            <person name="Ellis B."/>
            <person name="Gendler K."/>
            <person name="Goodstein D."/>
            <person name="Gribskov M."/>
            <person name="Grimwood J."/>
            <person name="Groover A."/>
            <person name="Gunter L."/>
            <person name="Hamberger B."/>
            <person name="Heinze B."/>
            <person name="Helariutta Y."/>
            <person name="Henrissat B."/>
            <person name="Holligan D."/>
            <person name="Holt R."/>
            <person name="Huang W."/>
            <person name="Islam-Faridi N."/>
            <person name="Jones S."/>
            <person name="Jones-Rhoades M."/>
            <person name="Jorgensen R."/>
            <person name="Joshi C."/>
            <person name="Kangasjarvi J."/>
            <person name="Karlsson J."/>
            <person name="Kelleher C."/>
            <person name="Kirkpatrick R."/>
            <person name="Kirst M."/>
            <person name="Kohler A."/>
            <person name="Kalluri U."/>
            <person name="Larimer F."/>
            <person name="Leebens-Mack J."/>
            <person name="Leple J.C."/>
            <person name="Locascio P."/>
            <person name="Lou Y."/>
            <person name="Lucas S."/>
            <person name="Martin F."/>
            <person name="Montanini B."/>
            <person name="Napoli C."/>
            <person name="Nelson D.R."/>
            <person name="Nelson C."/>
            <person name="Nieminen K."/>
            <person name="Nilsson O."/>
            <person name="Pereda V."/>
            <person name="Peter G."/>
            <person name="Philippe R."/>
            <person name="Pilate G."/>
            <person name="Poliakov A."/>
            <person name="Razumovskaya J."/>
            <person name="Richardson P."/>
            <person name="Rinaldi C."/>
            <person name="Ritland K."/>
            <person name="Rouze P."/>
            <person name="Ryaboy D."/>
            <person name="Schmutz J."/>
            <person name="Schrader J."/>
            <person name="Segerman B."/>
            <person name="Shin H."/>
            <person name="Siddiqui A."/>
            <person name="Sterky F."/>
            <person name="Terry A."/>
            <person name="Tsai C.J."/>
            <person name="Uberbacher E."/>
            <person name="Unneberg P."/>
            <person name="Vahala J."/>
            <person name="Wall K."/>
            <person name="Wessler S."/>
            <person name="Yang G."/>
            <person name="Yin T."/>
            <person name="Douglas C."/>
            <person name="Marra M."/>
            <person name="Sandberg G."/>
            <person name="Van de Peer Y."/>
            <person name="Rokhsar D."/>
        </authorList>
    </citation>
    <scope>NUCLEOTIDE SEQUENCE [LARGE SCALE GENOMIC DNA]</scope>
    <source>
        <strain evidence="5">cv. Nisqually</strain>
    </source>
</reference>
<dbReference type="SUPFAM" id="SSF75620">
    <property type="entry name" value="Release factor"/>
    <property type="match status" value="1"/>
</dbReference>
<dbReference type="PANTHER" id="PTHR43116">
    <property type="entry name" value="PEPTIDE CHAIN RELEASE FACTOR 2"/>
    <property type="match status" value="1"/>
</dbReference>
<dbReference type="SMR" id="B9HYI4"/>
<evidence type="ECO:0000256" key="1">
    <source>
        <dbReference type="ARBA" id="ARBA00010835"/>
    </source>
</evidence>
<feature type="region of interest" description="Disordered" evidence="2">
    <location>
        <begin position="1"/>
        <end position="33"/>
    </location>
</feature>
<dbReference type="Proteomes" id="UP000006729">
    <property type="component" value="Chromosome 10"/>
</dbReference>
<protein>
    <recommendedName>
        <fullName evidence="3">Prokaryotic-type class I peptide chain release factors domain-containing protein</fullName>
    </recommendedName>
</protein>
<dbReference type="InterPro" id="IPR000352">
    <property type="entry name" value="Pep_chain_release_fac_I"/>
</dbReference>
<comment type="similarity">
    <text evidence="1">Belongs to the prokaryotic/mitochondrial release factor family.</text>
</comment>
<dbReference type="eggNOG" id="KOG2726">
    <property type="taxonomic scope" value="Eukaryota"/>
</dbReference>
<keyword evidence="5" id="KW-1185">Reference proteome</keyword>
<sequence>MTLLPEESIDAELPEEDLEITTSRASGRGGQNVNKVETAARITHTPTGVPVRCTGMIVP</sequence>
<dbReference type="InterPro" id="IPR045853">
    <property type="entry name" value="Pep_chain_release_fac_I_sf"/>
</dbReference>